<keyword evidence="3" id="KW-1185">Reference proteome</keyword>
<name>A0A6A6Y6C7_9PEZI</name>
<organism evidence="2">
    <name type="scientific">Mytilinidion resinicola</name>
    <dbReference type="NCBI Taxonomy" id="574789"/>
    <lineage>
        <taxon>Eukaryota</taxon>
        <taxon>Fungi</taxon>
        <taxon>Dikarya</taxon>
        <taxon>Ascomycota</taxon>
        <taxon>Pezizomycotina</taxon>
        <taxon>Dothideomycetes</taxon>
        <taxon>Pleosporomycetidae</taxon>
        <taxon>Mytilinidiales</taxon>
        <taxon>Mytilinidiaceae</taxon>
        <taxon>Mytilinidion</taxon>
    </lineage>
</organism>
<proteinExistence type="predicted"/>
<accession>A0A6A6Y6C7</accession>
<dbReference type="GeneID" id="54462104"/>
<dbReference type="EMBL" id="MU003718">
    <property type="protein sequence ID" value="KAF2803357.1"/>
    <property type="molecule type" value="Genomic_DNA"/>
</dbReference>
<dbReference type="RefSeq" id="XP_033570321.1">
    <property type="nucleotide sequence ID" value="XM_033721211.1"/>
</dbReference>
<evidence type="ECO:0000313" key="2">
    <source>
        <dbReference type="EMBL" id="KAF2803357.1"/>
    </source>
</evidence>
<feature type="transmembrane region" description="Helical" evidence="1">
    <location>
        <begin position="33"/>
        <end position="51"/>
    </location>
</feature>
<gene>
    <name evidence="2 4" type="ORF">BDZ99DRAFT_468318</name>
</gene>
<reference evidence="2 4" key="1">
    <citation type="journal article" date="2020" name="Stud. Mycol.">
        <title>101 Dothideomycetes genomes: a test case for predicting lifestyles and emergence of pathogens.</title>
        <authorList>
            <person name="Haridas S."/>
            <person name="Albert R."/>
            <person name="Binder M."/>
            <person name="Bloem J."/>
            <person name="Labutti K."/>
            <person name="Salamov A."/>
            <person name="Andreopoulos B."/>
            <person name="Baker S."/>
            <person name="Barry K."/>
            <person name="Bills G."/>
            <person name="Bluhm B."/>
            <person name="Cannon C."/>
            <person name="Castanera R."/>
            <person name="Culley D."/>
            <person name="Daum C."/>
            <person name="Ezra D."/>
            <person name="Gonzalez J."/>
            <person name="Henrissat B."/>
            <person name="Kuo A."/>
            <person name="Liang C."/>
            <person name="Lipzen A."/>
            <person name="Lutzoni F."/>
            <person name="Magnuson J."/>
            <person name="Mondo S."/>
            <person name="Nolan M."/>
            <person name="Ohm R."/>
            <person name="Pangilinan J."/>
            <person name="Park H.-J."/>
            <person name="Ramirez L."/>
            <person name="Alfaro M."/>
            <person name="Sun H."/>
            <person name="Tritt A."/>
            <person name="Yoshinaga Y."/>
            <person name="Zwiers L.-H."/>
            <person name="Turgeon B."/>
            <person name="Goodwin S."/>
            <person name="Spatafora J."/>
            <person name="Crous P."/>
            <person name="Grigoriev I."/>
        </authorList>
    </citation>
    <scope>NUCLEOTIDE SEQUENCE</scope>
    <source>
        <strain evidence="2 4">CBS 304.34</strain>
    </source>
</reference>
<sequence>MQSPQLFLEFWEVWKPWMLSNAGTYSIFRRLDFGFTWCGWVMSFPLLYILYRSH</sequence>
<protein>
    <submittedName>
        <fullName evidence="2 4">Uncharacterized protein</fullName>
    </submittedName>
</protein>
<keyword evidence="1" id="KW-0472">Membrane</keyword>
<reference evidence="4" key="3">
    <citation type="submission" date="2025-04" db="UniProtKB">
        <authorList>
            <consortium name="RefSeq"/>
        </authorList>
    </citation>
    <scope>IDENTIFICATION</scope>
    <source>
        <strain evidence="4">CBS 304.34</strain>
    </source>
</reference>
<keyword evidence="1" id="KW-1133">Transmembrane helix</keyword>
<reference evidence="4" key="2">
    <citation type="submission" date="2020-04" db="EMBL/GenBank/DDBJ databases">
        <authorList>
            <consortium name="NCBI Genome Project"/>
        </authorList>
    </citation>
    <scope>NUCLEOTIDE SEQUENCE</scope>
    <source>
        <strain evidence="4">CBS 304.34</strain>
    </source>
</reference>
<keyword evidence="1" id="KW-0812">Transmembrane</keyword>
<evidence type="ECO:0000256" key="1">
    <source>
        <dbReference type="SAM" id="Phobius"/>
    </source>
</evidence>
<dbReference type="AlphaFoldDB" id="A0A6A6Y6C7"/>
<evidence type="ECO:0000313" key="3">
    <source>
        <dbReference type="Proteomes" id="UP000504636"/>
    </source>
</evidence>
<evidence type="ECO:0000313" key="4">
    <source>
        <dbReference type="RefSeq" id="XP_033570321.1"/>
    </source>
</evidence>
<dbReference type="Proteomes" id="UP000504636">
    <property type="component" value="Unplaced"/>
</dbReference>